<proteinExistence type="predicted"/>
<dbReference type="Proteomes" id="UP000499080">
    <property type="component" value="Unassembled WGS sequence"/>
</dbReference>
<accession>A0A4Y2TT28</accession>
<sequence length="147" mass="16583">MDRAQCIPSGDAYPRIAPVCPSQAARTTYGSRVCPIRRRVPPMGSRSISSHQAAYTYGSRRASRQAARTYGSAQYVPIRRRVPPMDRAQYVPSRRRVPPIAGARCFIRRYVPPMDRTDMSPSSDAYLWIAHSISHQAARTHLWIALI</sequence>
<keyword evidence="2" id="KW-1185">Reference proteome</keyword>
<protein>
    <submittedName>
        <fullName evidence="1">Uncharacterized protein</fullName>
    </submittedName>
</protein>
<dbReference type="EMBL" id="BGPR01030174">
    <property type="protein sequence ID" value="GBO02537.1"/>
    <property type="molecule type" value="Genomic_DNA"/>
</dbReference>
<organism evidence="1 2">
    <name type="scientific">Araneus ventricosus</name>
    <name type="common">Orbweaver spider</name>
    <name type="synonym">Epeira ventricosa</name>
    <dbReference type="NCBI Taxonomy" id="182803"/>
    <lineage>
        <taxon>Eukaryota</taxon>
        <taxon>Metazoa</taxon>
        <taxon>Ecdysozoa</taxon>
        <taxon>Arthropoda</taxon>
        <taxon>Chelicerata</taxon>
        <taxon>Arachnida</taxon>
        <taxon>Araneae</taxon>
        <taxon>Araneomorphae</taxon>
        <taxon>Entelegynae</taxon>
        <taxon>Araneoidea</taxon>
        <taxon>Araneidae</taxon>
        <taxon>Araneus</taxon>
    </lineage>
</organism>
<comment type="caution">
    <text evidence="1">The sequence shown here is derived from an EMBL/GenBank/DDBJ whole genome shotgun (WGS) entry which is preliminary data.</text>
</comment>
<reference evidence="1 2" key="1">
    <citation type="journal article" date="2019" name="Sci. Rep.">
        <title>Orb-weaving spider Araneus ventricosus genome elucidates the spidroin gene catalogue.</title>
        <authorList>
            <person name="Kono N."/>
            <person name="Nakamura H."/>
            <person name="Ohtoshi R."/>
            <person name="Moran D.A.P."/>
            <person name="Shinohara A."/>
            <person name="Yoshida Y."/>
            <person name="Fujiwara M."/>
            <person name="Mori M."/>
            <person name="Tomita M."/>
            <person name="Arakawa K."/>
        </authorList>
    </citation>
    <scope>NUCLEOTIDE SEQUENCE [LARGE SCALE GENOMIC DNA]</scope>
</reference>
<gene>
    <name evidence="1" type="ORF">AVEN_176773_1</name>
</gene>
<evidence type="ECO:0000313" key="2">
    <source>
        <dbReference type="Proteomes" id="UP000499080"/>
    </source>
</evidence>
<dbReference type="AlphaFoldDB" id="A0A4Y2TT28"/>
<name>A0A4Y2TT28_ARAVE</name>
<evidence type="ECO:0000313" key="1">
    <source>
        <dbReference type="EMBL" id="GBO02537.1"/>
    </source>
</evidence>